<evidence type="ECO:0000256" key="2">
    <source>
        <dbReference type="ARBA" id="ARBA00022670"/>
    </source>
</evidence>
<dbReference type="AlphaFoldDB" id="A0A1F6U4G0"/>
<feature type="active site" description="Charge relay system" evidence="5">
    <location>
        <position position="456"/>
    </location>
</feature>
<proteinExistence type="inferred from homology"/>
<dbReference type="PRINTS" id="PR00723">
    <property type="entry name" value="SUBTILISIN"/>
</dbReference>
<feature type="region of interest" description="Disordered" evidence="6">
    <location>
        <begin position="245"/>
        <end position="313"/>
    </location>
</feature>
<dbReference type="InterPro" id="IPR000209">
    <property type="entry name" value="Peptidase_S8/S53_dom"/>
</dbReference>
<feature type="domain" description="Peptidase S8/S53" evidence="7">
    <location>
        <begin position="415"/>
        <end position="660"/>
    </location>
</feature>
<comment type="caution">
    <text evidence="9">The sequence shown here is derived from an EMBL/GenBank/DDBJ whole genome shotgun (WGS) entry which is preliminary data.</text>
</comment>
<dbReference type="GO" id="GO:0006508">
    <property type="term" value="P:proteolysis"/>
    <property type="evidence" value="ECO:0007669"/>
    <property type="project" value="UniProtKB-KW"/>
</dbReference>
<evidence type="ECO:0000313" key="9">
    <source>
        <dbReference type="EMBL" id="OGI52254.1"/>
    </source>
</evidence>
<evidence type="ECO:0000256" key="3">
    <source>
        <dbReference type="ARBA" id="ARBA00022801"/>
    </source>
</evidence>
<protein>
    <recommendedName>
        <fullName evidence="11">Peptidase S8/S53 domain-containing protein</fullName>
    </recommendedName>
</protein>
<dbReference type="PROSITE" id="PS00138">
    <property type="entry name" value="SUBTILASE_SER"/>
    <property type="match status" value="1"/>
</dbReference>
<feature type="non-terminal residue" evidence="9">
    <location>
        <position position="664"/>
    </location>
</feature>
<comment type="similarity">
    <text evidence="1 5">Belongs to the peptidase S8 family.</text>
</comment>
<dbReference type="Gene3D" id="2.60.40.10">
    <property type="entry name" value="Immunoglobulins"/>
    <property type="match status" value="1"/>
</dbReference>
<dbReference type="PANTHER" id="PTHR43806">
    <property type="entry name" value="PEPTIDASE S8"/>
    <property type="match status" value="1"/>
</dbReference>
<evidence type="ECO:0000256" key="5">
    <source>
        <dbReference type="PROSITE-ProRule" id="PRU01240"/>
    </source>
</evidence>
<feature type="active site" description="Charge relay system" evidence="5">
    <location>
        <position position="612"/>
    </location>
</feature>
<dbReference type="PROSITE" id="PS51892">
    <property type="entry name" value="SUBTILASE"/>
    <property type="match status" value="1"/>
</dbReference>
<evidence type="ECO:0000259" key="8">
    <source>
        <dbReference type="Pfam" id="PF07705"/>
    </source>
</evidence>
<dbReference type="InterPro" id="IPR023828">
    <property type="entry name" value="Peptidase_S8_Ser-AS"/>
</dbReference>
<dbReference type="GO" id="GO:0004252">
    <property type="term" value="F:serine-type endopeptidase activity"/>
    <property type="evidence" value="ECO:0007669"/>
    <property type="project" value="UniProtKB-UniRule"/>
</dbReference>
<feature type="compositionally biased region" description="Pro residues" evidence="6">
    <location>
        <begin position="297"/>
        <end position="308"/>
    </location>
</feature>
<dbReference type="Gene3D" id="3.40.50.200">
    <property type="entry name" value="Peptidase S8/S53 domain"/>
    <property type="match status" value="1"/>
</dbReference>
<evidence type="ECO:0000259" key="7">
    <source>
        <dbReference type="Pfam" id="PF00082"/>
    </source>
</evidence>
<evidence type="ECO:0000256" key="4">
    <source>
        <dbReference type="ARBA" id="ARBA00022825"/>
    </source>
</evidence>
<dbReference type="Proteomes" id="UP000179362">
    <property type="component" value="Unassembled WGS sequence"/>
</dbReference>
<keyword evidence="4 5" id="KW-0720">Serine protease</keyword>
<accession>A0A1F6U4G0</accession>
<feature type="domain" description="CARDB" evidence="8">
    <location>
        <begin position="95"/>
        <end position="208"/>
    </location>
</feature>
<dbReference type="InterPro" id="IPR011635">
    <property type="entry name" value="CARDB"/>
</dbReference>
<dbReference type="SUPFAM" id="SSF52743">
    <property type="entry name" value="Subtilisin-like"/>
    <property type="match status" value="1"/>
</dbReference>
<feature type="active site" description="Charge relay system" evidence="5">
    <location>
        <position position="424"/>
    </location>
</feature>
<keyword evidence="3 5" id="KW-0378">Hydrolase</keyword>
<evidence type="ECO:0000256" key="1">
    <source>
        <dbReference type="ARBA" id="ARBA00011073"/>
    </source>
</evidence>
<dbReference type="InterPro" id="IPR050131">
    <property type="entry name" value="Peptidase_S8_subtilisin-like"/>
</dbReference>
<dbReference type="PANTHER" id="PTHR43806:SF11">
    <property type="entry name" value="CEREVISIN-RELATED"/>
    <property type="match status" value="1"/>
</dbReference>
<evidence type="ECO:0008006" key="11">
    <source>
        <dbReference type="Google" id="ProtNLM"/>
    </source>
</evidence>
<dbReference type="InterPro" id="IPR036852">
    <property type="entry name" value="Peptidase_S8/S53_dom_sf"/>
</dbReference>
<dbReference type="InterPro" id="IPR013783">
    <property type="entry name" value="Ig-like_fold"/>
</dbReference>
<sequence>MPNGAGRPATVAAWVALGAAALSPLALTQKTGHGCRRDMNTGLGAASIHRAARAGRWSAALATTLCLFAPGRALAAPLAPAPTLIKPAPIVTVPKPDLIIQSATISLGGACRTGTAVLNVSVTVKNAGTGPSPARTDVGMVAAADTHGNGWANGVGLPALDAGASATVTIPIYYFGANPSHMPGAHGFQITVNKGNWIAEANSANNNYGPVSVSIPPSLCPVSVAPPTLPPGLPVLTRSGLPERVVPSLPGATPVEPGAADGSLTGTETGSYDYYSGTPPPATPASQSFGTLLTGQLPPPPQNLPPPPPKEDKSIEAGELVVVSGNMAEAQTLANQLKSLGLGVKRRSVMSGLGFVVTVVRVPAAVGTGNALTTLRQTQPNLWADVNHRLELQADDSVHYGRRLIGLTRPEPFCGGGVRIGLVDTAVDANHPALRGRQIESRSFLSAGVPPADPDHGTATAALLVGNSLPSGFSGLAPAARLYSANVFRKRGNQADTTVEAVVQAFDWLAGQNVHIVNLSLGGPRNLLLEAAVERLLARGIAVVAAAGNRGPSAPPMYPAAQPGVIAVTAVDAELKPYKLANRGDYISFAAPGVDVWTALPGKDGAYVSGTSYATPFVTAALVAAYALDPKGGWAGIQKKMQAQARDLGDQGKDPVYGFGLIQI</sequence>
<dbReference type="EMBL" id="MFTA01000034">
    <property type="protein sequence ID" value="OGI52254.1"/>
    <property type="molecule type" value="Genomic_DNA"/>
</dbReference>
<dbReference type="Pfam" id="PF07705">
    <property type="entry name" value="CARDB"/>
    <property type="match status" value="1"/>
</dbReference>
<organism evidence="9 10">
    <name type="scientific">Candidatus Muproteobacteria bacterium RIFCSPHIGHO2_02_FULL_65_16</name>
    <dbReference type="NCBI Taxonomy" id="1817766"/>
    <lineage>
        <taxon>Bacteria</taxon>
        <taxon>Pseudomonadati</taxon>
        <taxon>Pseudomonadota</taxon>
        <taxon>Candidatus Muproteobacteria</taxon>
    </lineage>
</organism>
<gene>
    <name evidence="9" type="ORF">A3B81_02425</name>
</gene>
<evidence type="ECO:0000313" key="10">
    <source>
        <dbReference type="Proteomes" id="UP000179362"/>
    </source>
</evidence>
<keyword evidence="2 5" id="KW-0645">Protease</keyword>
<dbReference type="CDD" id="cd05561">
    <property type="entry name" value="Peptidases_S8_4"/>
    <property type="match status" value="1"/>
</dbReference>
<dbReference type="InterPro" id="IPR015500">
    <property type="entry name" value="Peptidase_S8_subtilisin-rel"/>
</dbReference>
<reference evidence="9 10" key="1">
    <citation type="journal article" date="2016" name="Nat. Commun.">
        <title>Thousands of microbial genomes shed light on interconnected biogeochemical processes in an aquifer system.</title>
        <authorList>
            <person name="Anantharaman K."/>
            <person name="Brown C.T."/>
            <person name="Hug L.A."/>
            <person name="Sharon I."/>
            <person name="Castelle C.J."/>
            <person name="Probst A.J."/>
            <person name="Thomas B.C."/>
            <person name="Singh A."/>
            <person name="Wilkins M.J."/>
            <person name="Karaoz U."/>
            <person name="Brodie E.L."/>
            <person name="Williams K.H."/>
            <person name="Hubbard S.S."/>
            <person name="Banfield J.F."/>
        </authorList>
    </citation>
    <scope>NUCLEOTIDE SEQUENCE [LARGE SCALE GENOMIC DNA]</scope>
</reference>
<dbReference type="Pfam" id="PF00082">
    <property type="entry name" value="Peptidase_S8"/>
    <property type="match status" value="1"/>
</dbReference>
<evidence type="ECO:0000256" key="6">
    <source>
        <dbReference type="SAM" id="MobiDB-lite"/>
    </source>
</evidence>
<name>A0A1F6U4G0_9PROT</name>